<feature type="compositionally biased region" description="Polar residues" evidence="3">
    <location>
        <begin position="130"/>
        <end position="141"/>
    </location>
</feature>
<comment type="caution">
    <text evidence="6">The sequence shown here is derived from an EMBL/GenBank/DDBJ whole genome shotgun (WGS) entry which is preliminary data.</text>
</comment>
<feature type="compositionally biased region" description="Polar residues" evidence="3">
    <location>
        <begin position="214"/>
        <end position="224"/>
    </location>
</feature>
<dbReference type="Gene3D" id="3.90.1750.10">
    <property type="entry name" value="Hect, E3 ligase catalytic domains"/>
    <property type="match status" value="1"/>
</dbReference>
<reference evidence="6 7" key="1">
    <citation type="submission" date="2022-05" db="EMBL/GenBank/DDBJ databases">
        <authorList>
            <consortium name="Genoscope - CEA"/>
            <person name="William W."/>
        </authorList>
    </citation>
    <scope>NUCLEOTIDE SEQUENCE [LARGE SCALE GENOMIC DNA]</scope>
</reference>
<gene>
    <name evidence="6" type="ORF">PLOB_00036388</name>
</gene>
<keyword evidence="1 2" id="KW-0833">Ubl conjugation pathway</keyword>
<feature type="region of interest" description="Disordered" evidence="3">
    <location>
        <begin position="105"/>
        <end position="159"/>
    </location>
</feature>
<feature type="active site" description="Glycyl thioester intermediate" evidence="2">
    <location>
        <position position="585"/>
    </location>
</feature>
<dbReference type="Proteomes" id="UP001159405">
    <property type="component" value="Unassembled WGS sequence"/>
</dbReference>
<evidence type="ECO:0000259" key="5">
    <source>
        <dbReference type="PROSITE" id="PS51140"/>
    </source>
</evidence>
<feature type="non-terminal residue" evidence="6">
    <location>
        <position position="1"/>
    </location>
</feature>
<name>A0ABN8P361_9CNID</name>
<organism evidence="6 7">
    <name type="scientific">Porites lobata</name>
    <dbReference type="NCBI Taxonomy" id="104759"/>
    <lineage>
        <taxon>Eukaryota</taxon>
        <taxon>Metazoa</taxon>
        <taxon>Cnidaria</taxon>
        <taxon>Anthozoa</taxon>
        <taxon>Hexacorallia</taxon>
        <taxon>Scleractinia</taxon>
        <taxon>Fungiina</taxon>
        <taxon>Poritidae</taxon>
        <taxon>Porites</taxon>
    </lineage>
</organism>
<evidence type="ECO:0000259" key="4">
    <source>
        <dbReference type="PROSITE" id="PS50237"/>
    </source>
</evidence>
<feature type="domain" description="HECT" evidence="4">
    <location>
        <begin position="267"/>
        <end position="590"/>
    </location>
</feature>
<proteinExistence type="predicted"/>
<evidence type="ECO:0000256" key="2">
    <source>
        <dbReference type="PROSITE-ProRule" id="PRU00104"/>
    </source>
</evidence>
<dbReference type="SUPFAM" id="SSF56204">
    <property type="entry name" value="Hect, E3 ligase catalytic domain"/>
    <property type="match status" value="1"/>
</dbReference>
<evidence type="ECO:0000256" key="3">
    <source>
        <dbReference type="SAM" id="MobiDB-lite"/>
    </source>
</evidence>
<dbReference type="InterPro" id="IPR000569">
    <property type="entry name" value="HECT_dom"/>
</dbReference>
<evidence type="ECO:0000313" key="6">
    <source>
        <dbReference type="EMBL" id="CAH3132027.1"/>
    </source>
</evidence>
<dbReference type="PROSITE" id="PS50237">
    <property type="entry name" value="HECT"/>
    <property type="match status" value="1"/>
</dbReference>
<accession>A0ABN8P361</accession>
<dbReference type="PROSITE" id="PS51140">
    <property type="entry name" value="CUE"/>
    <property type="match status" value="1"/>
</dbReference>
<protein>
    <recommendedName>
        <fullName evidence="8">G2 M phase-specific E3 ubiquitin- ligase-like</fullName>
    </recommendedName>
</protein>
<keyword evidence="7" id="KW-1185">Reference proteome</keyword>
<evidence type="ECO:0000313" key="7">
    <source>
        <dbReference type="Proteomes" id="UP001159405"/>
    </source>
</evidence>
<evidence type="ECO:0000256" key="1">
    <source>
        <dbReference type="ARBA" id="ARBA00022786"/>
    </source>
</evidence>
<feature type="domain" description="CUE" evidence="5">
    <location>
        <begin position="163"/>
        <end position="206"/>
    </location>
</feature>
<evidence type="ECO:0008006" key="8">
    <source>
        <dbReference type="Google" id="ProtNLM"/>
    </source>
</evidence>
<dbReference type="InterPro" id="IPR003892">
    <property type="entry name" value="CUE"/>
</dbReference>
<dbReference type="EMBL" id="CALNXK010000050">
    <property type="protein sequence ID" value="CAH3132027.1"/>
    <property type="molecule type" value="Genomic_DNA"/>
</dbReference>
<feature type="region of interest" description="Disordered" evidence="3">
    <location>
        <begin position="204"/>
        <end position="224"/>
    </location>
</feature>
<dbReference type="InterPro" id="IPR035983">
    <property type="entry name" value="Hect_E3_ubiquitin_ligase"/>
</dbReference>
<sequence length="607" mass="66119">DNEVPSTAYKSQLSGASLGEKKITFEKKSSSTSKLEILQPKGNGGHNVLDLKEMVSSAKIYVRPLQKDLSLEQTGQPSLSFDTGPLEMCVKCGIKIQLSRMRQHMQDCGGGSSSSASTSSENDPDMLDFSGSSKVTTVVNDDSSDEDKDPVPIKTGWQEKSAISPTALADLQGMFPVKSSSDLQSALDIGGSLEEAIDLLLESGSNAGDRDSSSTETGKPSITTHAPTAAEIMQSYRCQTEQGTAYIDVNRMRLSMLRQIMTIYKNPQFNLKKRVNVNFHGEQGADLGGPTKEFFHSAISSLSKVDPVFNMQLFGGQEGRLIPFYGVDAVCSGCFQVAGKLVAHSLKHDGPGLVGLSPAVVKYLDTGSLEEAATLVTMDDLTDLELKGLLEEKVLKEQAIHQVDDEAKDKVEELLVRHGLTDAVPLSDVNKEKAIKDLLVAEVLVTRTIALDSFFRGLNTLGLGDLLRKHPSITKFVFPSMEEASVDMDILKSKLLQAHPIHEIVGEAQAQAWEWFLEYVDNTSSNVDENTGYPLSNSLVMFITGRTVLDPQEDLEVAFQTDNRRTLLEADSCFRKVILPISHSCYEEFKAACNLSLLSGAVGYGRF</sequence>